<keyword evidence="1" id="KW-1133">Transmembrane helix</keyword>
<evidence type="ECO:0000313" key="3">
    <source>
        <dbReference type="Proteomes" id="UP000636960"/>
    </source>
</evidence>
<keyword evidence="1" id="KW-0472">Membrane</keyword>
<keyword evidence="1" id="KW-0812">Transmembrane</keyword>
<accession>A0A919MYT5</accession>
<reference evidence="2" key="1">
    <citation type="submission" date="2021-01" db="EMBL/GenBank/DDBJ databases">
        <title>Whole genome shotgun sequence of Actinoplanes rishiriensis NBRC 108556.</title>
        <authorList>
            <person name="Komaki H."/>
            <person name="Tamura T."/>
        </authorList>
    </citation>
    <scope>NUCLEOTIDE SEQUENCE</scope>
    <source>
        <strain evidence="2">NBRC 108556</strain>
    </source>
</reference>
<proteinExistence type="predicted"/>
<evidence type="ECO:0000256" key="1">
    <source>
        <dbReference type="SAM" id="Phobius"/>
    </source>
</evidence>
<feature type="transmembrane region" description="Helical" evidence="1">
    <location>
        <begin position="41"/>
        <end position="59"/>
    </location>
</feature>
<gene>
    <name evidence="2" type="ORF">Ari01nite_80780</name>
</gene>
<dbReference type="AlphaFoldDB" id="A0A919MYT5"/>
<dbReference type="RefSeq" id="WP_203788603.1">
    <property type="nucleotide sequence ID" value="NZ_BOMV01000087.1"/>
</dbReference>
<dbReference type="EMBL" id="BOMV01000087">
    <property type="protein sequence ID" value="GIF00614.1"/>
    <property type="molecule type" value="Genomic_DNA"/>
</dbReference>
<keyword evidence="3" id="KW-1185">Reference proteome</keyword>
<protein>
    <submittedName>
        <fullName evidence="2">Uncharacterized protein</fullName>
    </submittedName>
</protein>
<sequence>MNEQELRERFATAEVPPSRLGVDSVLRAGRRRVVRRRSGQAAVGVALAVTVLVGVPSVLTRNRAQPPEKPVLPVAPATPVACQASKLPAPAGVVGVTVEGVDPTGRYVVGNGTVGQDFRPIRWADGKAEAMPVGGSASRQATAVNAEGVVVGLISDGKTSEVFRYENGGYTALQLPEGDMHPFPEPAVNAGGDVVINVKPKGGGDSYAVVWESGSPSSTRLPLPEGAQVHDITDDGTVVGAMYEDGQAVAGYAWDQQGNGRKLEVPDGQTAAAYAAQDDVAVGGLWPDEAATRWDIRTGRLITRVVDREALGPATATNADGWIVGEGAVHRGSERLVLPVPKGGTASAQAVSDTGLVAGHVTGKDGKNLGPYVWQC</sequence>
<comment type="caution">
    <text evidence="2">The sequence shown here is derived from an EMBL/GenBank/DDBJ whole genome shotgun (WGS) entry which is preliminary data.</text>
</comment>
<name>A0A919MYT5_9ACTN</name>
<dbReference type="Proteomes" id="UP000636960">
    <property type="component" value="Unassembled WGS sequence"/>
</dbReference>
<evidence type="ECO:0000313" key="2">
    <source>
        <dbReference type="EMBL" id="GIF00614.1"/>
    </source>
</evidence>
<organism evidence="2 3">
    <name type="scientific">Paractinoplanes rishiriensis</name>
    <dbReference type="NCBI Taxonomy" id="1050105"/>
    <lineage>
        <taxon>Bacteria</taxon>
        <taxon>Bacillati</taxon>
        <taxon>Actinomycetota</taxon>
        <taxon>Actinomycetes</taxon>
        <taxon>Micromonosporales</taxon>
        <taxon>Micromonosporaceae</taxon>
        <taxon>Paractinoplanes</taxon>
    </lineage>
</organism>